<evidence type="ECO:0008006" key="3">
    <source>
        <dbReference type="Google" id="ProtNLM"/>
    </source>
</evidence>
<dbReference type="AlphaFoldDB" id="A0AAV4IJ93"/>
<accession>A0AAV4IJ93</accession>
<evidence type="ECO:0000313" key="1">
    <source>
        <dbReference type="EMBL" id="GFS10020.1"/>
    </source>
</evidence>
<evidence type="ECO:0000313" key="2">
    <source>
        <dbReference type="Proteomes" id="UP000762676"/>
    </source>
</evidence>
<name>A0AAV4IJ93_9GAST</name>
<proteinExistence type="predicted"/>
<keyword evidence="2" id="KW-1185">Reference proteome</keyword>
<protein>
    <recommendedName>
        <fullName evidence="3">PDZ domain-containing protein</fullName>
    </recommendedName>
</protein>
<reference evidence="1 2" key="1">
    <citation type="journal article" date="2021" name="Elife">
        <title>Chloroplast acquisition without the gene transfer in kleptoplastic sea slugs, Plakobranchus ocellatus.</title>
        <authorList>
            <person name="Maeda T."/>
            <person name="Takahashi S."/>
            <person name="Yoshida T."/>
            <person name="Shimamura S."/>
            <person name="Takaki Y."/>
            <person name="Nagai Y."/>
            <person name="Toyoda A."/>
            <person name="Suzuki Y."/>
            <person name="Arimoto A."/>
            <person name="Ishii H."/>
            <person name="Satoh N."/>
            <person name="Nishiyama T."/>
            <person name="Hasebe M."/>
            <person name="Maruyama T."/>
            <person name="Minagawa J."/>
            <person name="Obokata J."/>
            <person name="Shigenobu S."/>
        </authorList>
    </citation>
    <scope>NUCLEOTIDE SEQUENCE [LARGE SCALE GENOMIC DNA]</scope>
</reference>
<dbReference type="Proteomes" id="UP000762676">
    <property type="component" value="Unassembled WGS sequence"/>
</dbReference>
<organism evidence="1 2">
    <name type="scientific">Elysia marginata</name>
    <dbReference type="NCBI Taxonomy" id="1093978"/>
    <lineage>
        <taxon>Eukaryota</taxon>
        <taxon>Metazoa</taxon>
        <taxon>Spiralia</taxon>
        <taxon>Lophotrochozoa</taxon>
        <taxon>Mollusca</taxon>
        <taxon>Gastropoda</taxon>
        <taxon>Heterobranchia</taxon>
        <taxon>Euthyneura</taxon>
        <taxon>Panpulmonata</taxon>
        <taxon>Sacoglossa</taxon>
        <taxon>Placobranchoidea</taxon>
        <taxon>Plakobranchidae</taxon>
        <taxon>Elysia</taxon>
    </lineage>
</organism>
<sequence length="106" mass="11186">MEEQEQTFVSYITLSNDQSAGIYTVVGLEPTLGEEVVATSVGLAAVAAGIKLEAGAVILELAPPQHKSCSAASLDLSLLVLVTSFEENWSGPVEWNRSQLLLDLGP</sequence>
<gene>
    <name evidence="1" type="ORF">ElyMa_001313100</name>
</gene>
<comment type="caution">
    <text evidence="1">The sequence shown here is derived from an EMBL/GenBank/DDBJ whole genome shotgun (WGS) entry which is preliminary data.</text>
</comment>
<dbReference type="EMBL" id="BMAT01002602">
    <property type="protein sequence ID" value="GFS10020.1"/>
    <property type="molecule type" value="Genomic_DNA"/>
</dbReference>